<gene>
    <name evidence="1" type="ORF">L6452_16042</name>
</gene>
<organism evidence="1 2">
    <name type="scientific">Arctium lappa</name>
    <name type="common">Greater burdock</name>
    <name type="synonym">Lappa major</name>
    <dbReference type="NCBI Taxonomy" id="4217"/>
    <lineage>
        <taxon>Eukaryota</taxon>
        <taxon>Viridiplantae</taxon>
        <taxon>Streptophyta</taxon>
        <taxon>Embryophyta</taxon>
        <taxon>Tracheophyta</taxon>
        <taxon>Spermatophyta</taxon>
        <taxon>Magnoliopsida</taxon>
        <taxon>eudicotyledons</taxon>
        <taxon>Gunneridae</taxon>
        <taxon>Pentapetalae</taxon>
        <taxon>asterids</taxon>
        <taxon>campanulids</taxon>
        <taxon>Asterales</taxon>
        <taxon>Asteraceae</taxon>
        <taxon>Carduoideae</taxon>
        <taxon>Cardueae</taxon>
        <taxon>Arctiinae</taxon>
        <taxon>Arctium</taxon>
    </lineage>
</organism>
<evidence type="ECO:0000313" key="2">
    <source>
        <dbReference type="Proteomes" id="UP001055879"/>
    </source>
</evidence>
<name>A0ACB9CQF7_ARCLA</name>
<reference evidence="1 2" key="2">
    <citation type="journal article" date="2022" name="Mol. Ecol. Resour.">
        <title>The genomes of chicory, endive, great burdock and yacon provide insights into Asteraceae paleo-polyploidization history and plant inulin production.</title>
        <authorList>
            <person name="Fan W."/>
            <person name="Wang S."/>
            <person name="Wang H."/>
            <person name="Wang A."/>
            <person name="Jiang F."/>
            <person name="Liu H."/>
            <person name="Zhao H."/>
            <person name="Xu D."/>
            <person name="Zhang Y."/>
        </authorList>
    </citation>
    <scope>NUCLEOTIDE SEQUENCE [LARGE SCALE GENOMIC DNA]</scope>
    <source>
        <strain evidence="2">cv. Niubang</strain>
    </source>
</reference>
<sequence>MEVEETKCSSGYGKPPWIFKGSALYQFHLVKAEIARAIIPKEFRLVEAFGYTLGGFFLANYNESPVGTFDELVVIAGIVWNPPTSHAWAARVYVNSDEACSHGRKEFGLPSQVATFSKSIKAMSTRPRRKSDGFLTTTDVGNMDIHVAEINGPVAIGLYDIPVLKMNPLKWMGMGIKMSLPSFSGHTEHKPQLLKYCCQIECRVKPTLPARVLLLLDRKHSSQSQNTELKESSAKSDAGTSVMLSKPILALEFNCLKMQVEPPVVVSKKHG</sequence>
<dbReference type="EMBL" id="CM042050">
    <property type="protein sequence ID" value="KAI3736500.1"/>
    <property type="molecule type" value="Genomic_DNA"/>
</dbReference>
<keyword evidence="2" id="KW-1185">Reference proteome</keyword>
<protein>
    <submittedName>
        <fullName evidence="1">Uncharacterized protein</fullName>
    </submittedName>
</protein>
<dbReference type="Proteomes" id="UP001055879">
    <property type="component" value="Linkage Group LG04"/>
</dbReference>
<evidence type="ECO:0000313" key="1">
    <source>
        <dbReference type="EMBL" id="KAI3736500.1"/>
    </source>
</evidence>
<comment type="caution">
    <text evidence="1">The sequence shown here is derived from an EMBL/GenBank/DDBJ whole genome shotgun (WGS) entry which is preliminary data.</text>
</comment>
<proteinExistence type="predicted"/>
<accession>A0ACB9CQF7</accession>
<reference evidence="2" key="1">
    <citation type="journal article" date="2022" name="Mol. Ecol. Resour.">
        <title>The genomes of chicory, endive, great burdock and yacon provide insights into Asteraceae palaeo-polyploidization history and plant inulin production.</title>
        <authorList>
            <person name="Fan W."/>
            <person name="Wang S."/>
            <person name="Wang H."/>
            <person name="Wang A."/>
            <person name="Jiang F."/>
            <person name="Liu H."/>
            <person name="Zhao H."/>
            <person name="Xu D."/>
            <person name="Zhang Y."/>
        </authorList>
    </citation>
    <scope>NUCLEOTIDE SEQUENCE [LARGE SCALE GENOMIC DNA]</scope>
    <source>
        <strain evidence="2">cv. Niubang</strain>
    </source>
</reference>